<name>A0A397PM97_9SPHN</name>
<dbReference type="InterPro" id="IPR006311">
    <property type="entry name" value="TAT_signal"/>
</dbReference>
<sequence length="527" mass="58275">MLTMNRKEFLRTGLSTMAVAGLPASAAAAATFGAPEGQGGPLTVARLDPVIRLYPAKAASRSGELRFGPAELSVMLPFLGAGEVLWTVEVAEPGEYDLALCYSTTQAGTPVTIEAGASKVEFAARVTEGYFYPDPNGPSANPGDPDSDSFWTMREYYLFERVPVPGRINLVRGVNVVRLKVAGEKSKEIFRLRSLELTPASQRAAIEADKQRARSRRANTDWFADAGYGMWFHFLDLTTPRQGPPVPYEQSINALDAKKLAKMVADCGASYLIWAVNHGHPTCPAPIKSWEKLHSGWTTKRDFIGELADALGKHGIRLMLYMNCPGIGKLEQQAGTALDLPAFSEAEYSNQLADVFREFGNRYGTRVAGYWFDSWFQTTESYPNLPHEALFDAVKTGNPDRMVALNYWAFPIEVEWQDYWSGEITDLPAKPFKTRYIGRGAGAGLQAHSAIRFDAPWFHITQDKPMEPPRYTAAELADYIRTCQGDRAPVTLGVGIYQDGTIGEESFAVLKQLRTLIRGRARQRRPA</sequence>
<dbReference type="GO" id="GO:0004560">
    <property type="term" value="F:alpha-L-fucosidase activity"/>
    <property type="evidence" value="ECO:0007669"/>
    <property type="project" value="InterPro"/>
</dbReference>
<evidence type="ECO:0000256" key="3">
    <source>
        <dbReference type="ARBA" id="ARBA00022729"/>
    </source>
</evidence>
<dbReference type="AlphaFoldDB" id="A0A397PM97"/>
<feature type="domain" description="Glycoside hydrolase family 29 N-terminal" evidence="7">
    <location>
        <begin position="255"/>
        <end position="512"/>
    </location>
</feature>
<protein>
    <recommendedName>
        <fullName evidence="2">alpha-L-fucosidase</fullName>
        <ecNumber evidence="2">3.2.1.51</ecNumber>
    </recommendedName>
</protein>
<dbReference type="Gene3D" id="2.60.120.260">
    <property type="entry name" value="Galactose-binding domain-like"/>
    <property type="match status" value="1"/>
</dbReference>
<feature type="chain" id="PRO_5017248230" description="alpha-L-fucosidase" evidence="6">
    <location>
        <begin position="30"/>
        <end position="527"/>
    </location>
</feature>
<dbReference type="InterPro" id="IPR017853">
    <property type="entry name" value="GH"/>
</dbReference>
<dbReference type="PROSITE" id="PS51318">
    <property type="entry name" value="TAT"/>
    <property type="match status" value="1"/>
</dbReference>
<evidence type="ECO:0000256" key="1">
    <source>
        <dbReference type="ARBA" id="ARBA00007951"/>
    </source>
</evidence>
<comment type="caution">
    <text evidence="8">The sequence shown here is derived from an EMBL/GenBank/DDBJ whole genome shotgun (WGS) entry which is preliminary data.</text>
</comment>
<comment type="similarity">
    <text evidence="1">Belongs to the glycosyl hydrolase 29 family.</text>
</comment>
<dbReference type="Proteomes" id="UP000266568">
    <property type="component" value="Unassembled WGS sequence"/>
</dbReference>
<dbReference type="GO" id="GO:0006004">
    <property type="term" value="P:fucose metabolic process"/>
    <property type="evidence" value="ECO:0007669"/>
    <property type="project" value="TreeGrafter"/>
</dbReference>
<keyword evidence="9" id="KW-1185">Reference proteome</keyword>
<dbReference type="PANTHER" id="PTHR10030">
    <property type="entry name" value="ALPHA-L-FUCOSIDASE"/>
    <property type="match status" value="1"/>
</dbReference>
<keyword evidence="4" id="KW-0378">Hydrolase</keyword>
<evidence type="ECO:0000256" key="2">
    <source>
        <dbReference type="ARBA" id="ARBA00012662"/>
    </source>
</evidence>
<dbReference type="EC" id="3.2.1.51" evidence="2"/>
<evidence type="ECO:0000256" key="5">
    <source>
        <dbReference type="ARBA" id="ARBA00023295"/>
    </source>
</evidence>
<dbReference type="PANTHER" id="PTHR10030:SF37">
    <property type="entry name" value="ALPHA-L-FUCOSIDASE-RELATED"/>
    <property type="match status" value="1"/>
</dbReference>
<organism evidence="8 9">
    <name type="scientific">Hephaestia caeni</name>
    <dbReference type="NCBI Taxonomy" id="645617"/>
    <lineage>
        <taxon>Bacteria</taxon>
        <taxon>Pseudomonadati</taxon>
        <taxon>Pseudomonadota</taxon>
        <taxon>Alphaproteobacteria</taxon>
        <taxon>Sphingomonadales</taxon>
        <taxon>Sphingomonadaceae</taxon>
        <taxon>Hephaestia</taxon>
    </lineage>
</organism>
<evidence type="ECO:0000313" key="9">
    <source>
        <dbReference type="Proteomes" id="UP000266568"/>
    </source>
</evidence>
<dbReference type="EMBL" id="QXDC01000002">
    <property type="protein sequence ID" value="RIA46831.1"/>
    <property type="molecule type" value="Genomic_DNA"/>
</dbReference>
<dbReference type="GO" id="GO:0016139">
    <property type="term" value="P:glycoside catabolic process"/>
    <property type="evidence" value="ECO:0007669"/>
    <property type="project" value="TreeGrafter"/>
</dbReference>
<proteinExistence type="inferred from homology"/>
<keyword evidence="5" id="KW-0326">Glycosidase</keyword>
<evidence type="ECO:0000313" key="8">
    <source>
        <dbReference type="EMBL" id="RIA46831.1"/>
    </source>
</evidence>
<dbReference type="Pfam" id="PF01120">
    <property type="entry name" value="Alpha_L_fucos"/>
    <property type="match status" value="1"/>
</dbReference>
<dbReference type="InterPro" id="IPR000933">
    <property type="entry name" value="Glyco_hydro_29"/>
</dbReference>
<gene>
    <name evidence="8" type="ORF">DFR49_1391</name>
</gene>
<evidence type="ECO:0000256" key="4">
    <source>
        <dbReference type="ARBA" id="ARBA00022801"/>
    </source>
</evidence>
<feature type="signal peptide" evidence="6">
    <location>
        <begin position="1"/>
        <end position="29"/>
    </location>
</feature>
<keyword evidence="3 6" id="KW-0732">Signal</keyword>
<dbReference type="GO" id="GO:0005764">
    <property type="term" value="C:lysosome"/>
    <property type="evidence" value="ECO:0007669"/>
    <property type="project" value="TreeGrafter"/>
</dbReference>
<evidence type="ECO:0000259" key="7">
    <source>
        <dbReference type="Pfam" id="PF01120"/>
    </source>
</evidence>
<evidence type="ECO:0000256" key="6">
    <source>
        <dbReference type="SAM" id="SignalP"/>
    </source>
</evidence>
<dbReference type="InterPro" id="IPR057739">
    <property type="entry name" value="Glyco_hydro_29_N"/>
</dbReference>
<dbReference type="Gene3D" id="3.20.20.80">
    <property type="entry name" value="Glycosidases"/>
    <property type="match status" value="1"/>
</dbReference>
<reference evidence="8 9" key="1">
    <citation type="submission" date="2018-08" db="EMBL/GenBank/DDBJ databases">
        <title>Genomic Encyclopedia of Type Strains, Phase IV (KMG-IV): sequencing the most valuable type-strain genomes for metagenomic binning, comparative biology and taxonomic classification.</title>
        <authorList>
            <person name="Goeker M."/>
        </authorList>
    </citation>
    <scope>NUCLEOTIDE SEQUENCE [LARGE SCALE GENOMIC DNA]</scope>
    <source>
        <strain evidence="8 9">DSM 25527</strain>
    </source>
</reference>
<dbReference type="SUPFAM" id="SSF51445">
    <property type="entry name" value="(Trans)glycosidases"/>
    <property type="match status" value="1"/>
</dbReference>
<accession>A0A397PM97</accession>